<organism evidence="1 2">
    <name type="scientific">Reticulomyxa filosa</name>
    <dbReference type="NCBI Taxonomy" id="46433"/>
    <lineage>
        <taxon>Eukaryota</taxon>
        <taxon>Sar</taxon>
        <taxon>Rhizaria</taxon>
        <taxon>Retaria</taxon>
        <taxon>Foraminifera</taxon>
        <taxon>Monothalamids</taxon>
        <taxon>Reticulomyxidae</taxon>
        <taxon>Reticulomyxa</taxon>
    </lineage>
</organism>
<evidence type="ECO:0000313" key="1">
    <source>
        <dbReference type="EMBL" id="ETO23422.1"/>
    </source>
</evidence>
<comment type="caution">
    <text evidence="1">The sequence shown here is derived from an EMBL/GenBank/DDBJ whole genome shotgun (WGS) entry which is preliminary data.</text>
</comment>
<proteinExistence type="predicted"/>
<keyword evidence="2" id="KW-1185">Reference proteome</keyword>
<sequence>MQNQFAFLSSPNDIIMCLHISTTNQINNKKKKKMDRFNHQTMAAVLVHVELWTPALLPKFEIGNPKGPSSVEIFNTISKVPNFIHCHSVDDVEIFLLLFFFNDTPKFVFCNVHFFKKNFLIFIMKVWLSQFQKVITKQAQQWTVSVMSKMDHEQNDDSTEDRSCCENIGHLSSPLQLQLQLQPQPGQQHHSQDLIISRYVQMDKEEDPLAVSPQRITQVNCNNKSSPVIDISMPEIKNSIGLVADDVLVQCPKCDAYHSITVLFLLTRFSLLFY</sequence>
<evidence type="ECO:0000313" key="2">
    <source>
        <dbReference type="Proteomes" id="UP000023152"/>
    </source>
</evidence>
<dbReference type="Proteomes" id="UP000023152">
    <property type="component" value="Unassembled WGS sequence"/>
</dbReference>
<reference evidence="1 2" key="1">
    <citation type="journal article" date="2013" name="Curr. Biol.">
        <title>The Genome of the Foraminiferan Reticulomyxa filosa.</title>
        <authorList>
            <person name="Glockner G."/>
            <person name="Hulsmann N."/>
            <person name="Schleicher M."/>
            <person name="Noegel A.A."/>
            <person name="Eichinger L."/>
            <person name="Gallinger C."/>
            <person name="Pawlowski J."/>
            <person name="Sierra R."/>
            <person name="Euteneuer U."/>
            <person name="Pillet L."/>
            <person name="Moustafa A."/>
            <person name="Platzer M."/>
            <person name="Groth M."/>
            <person name="Szafranski K."/>
            <person name="Schliwa M."/>
        </authorList>
    </citation>
    <scope>NUCLEOTIDE SEQUENCE [LARGE SCALE GENOMIC DNA]</scope>
</reference>
<dbReference type="AlphaFoldDB" id="X6NDL8"/>
<dbReference type="EMBL" id="ASPP01009951">
    <property type="protein sequence ID" value="ETO23422.1"/>
    <property type="molecule type" value="Genomic_DNA"/>
</dbReference>
<name>X6NDL8_RETFI</name>
<accession>X6NDL8</accession>
<gene>
    <name evidence="1" type="ORF">RFI_13760</name>
</gene>
<protein>
    <submittedName>
        <fullName evidence="1">Uncharacterized protein</fullName>
    </submittedName>
</protein>